<keyword evidence="1" id="KW-1133">Transmembrane helix</keyword>
<dbReference type="PANTHER" id="PTHR42305">
    <property type="entry name" value="MEMBRANE PROTEIN RV1733C-RELATED"/>
    <property type="match status" value="1"/>
</dbReference>
<comment type="caution">
    <text evidence="2">The sequence shown here is derived from an EMBL/GenBank/DDBJ whole genome shotgun (WGS) entry which is preliminary data.</text>
</comment>
<evidence type="ECO:0000256" key="1">
    <source>
        <dbReference type="SAM" id="Phobius"/>
    </source>
</evidence>
<keyword evidence="1" id="KW-0472">Membrane</keyword>
<feature type="transmembrane region" description="Helical" evidence="1">
    <location>
        <begin position="12"/>
        <end position="32"/>
    </location>
</feature>
<name>A0A402CJ67_RHOWR</name>
<dbReference type="Proteomes" id="UP000287519">
    <property type="component" value="Unassembled WGS sequence"/>
</dbReference>
<gene>
    <name evidence="2" type="ORF">Rhow_007896</name>
</gene>
<keyword evidence="3" id="KW-1185">Reference proteome</keyword>
<reference evidence="2 3" key="1">
    <citation type="submission" date="2018-11" db="EMBL/GenBank/DDBJ databases">
        <title>Microbial catabolism of amino acid.</title>
        <authorList>
            <person name="Hibi M."/>
            <person name="Ogawa J."/>
        </authorList>
    </citation>
    <scope>NUCLEOTIDE SEQUENCE [LARGE SCALE GENOMIC DNA]</scope>
    <source>
        <strain evidence="2 3">C31-06</strain>
    </source>
</reference>
<dbReference type="AlphaFoldDB" id="A0A402CJ67"/>
<evidence type="ECO:0000313" key="2">
    <source>
        <dbReference type="EMBL" id="GCE43666.1"/>
    </source>
</evidence>
<evidence type="ECO:0000313" key="3">
    <source>
        <dbReference type="Proteomes" id="UP000287519"/>
    </source>
</evidence>
<sequence>MRSGDRVESTLVLVVVMLILLLVPFAGAFGTATYTRLTDEARIARQTEQQVSAVLLANPLPPMGDVPVRGPVGPDRAPARWSVNGTEHTGDVETGIGDKAGQTVTIWVDAHGNYMTNPNTGTENGFEAVVSALAFWSLGTVGCGVLLAGVHSLMAKHHRAQWQKEWNSLGQAPGWTVR</sequence>
<accession>A0A402CJ67</accession>
<organism evidence="2 3">
    <name type="scientific">Rhodococcus wratislaviensis</name>
    <name type="common">Tsukamurella wratislaviensis</name>
    <dbReference type="NCBI Taxonomy" id="44752"/>
    <lineage>
        <taxon>Bacteria</taxon>
        <taxon>Bacillati</taxon>
        <taxon>Actinomycetota</taxon>
        <taxon>Actinomycetes</taxon>
        <taxon>Mycobacteriales</taxon>
        <taxon>Nocardiaceae</taxon>
        <taxon>Rhodococcus</taxon>
    </lineage>
</organism>
<feature type="transmembrane region" description="Helical" evidence="1">
    <location>
        <begin position="133"/>
        <end position="154"/>
    </location>
</feature>
<dbReference type="PANTHER" id="PTHR42305:SF1">
    <property type="entry name" value="MEMBRANE PROTEIN RV1733C-RELATED"/>
    <property type="match status" value="1"/>
</dbReference>
<proteinExistence type="predicted"/>
<keyword evidence="1" id="KW-0812">Transmembrane</keyword>
<dbReference type="InterPro" id="IPR039708">
    <property type="entry name" value="MT1774/Rv1733c-like"/>
</dbReference>
<evidence type="ECO:0008006" key="4">
    <source>
        <dbReference type="Google" id="ProtNLM"/>
    </source>
</evidence>
<dbReference type="EMBL" id="BHYM01000079">
    <property type="protein sequence ID" value="GCE43666.1"/>
    <property type="molecule type" value="Genomic_DNA"/>
</dbReference>
<protein>
    <recommendedName>
        <fullName evidence="4">Transmembrane protein</fullName>
    </recommendedName>
</protein>